<dbReference type="InterPro" id="IPR011009">
    <property type="entry name" value="Kinase-like_dom_sf"/>
</dbReference>
<dbReference type="Gene3D" id="3.40.50.1820">
    <property type="entry name" value="alpha/beta hydrolase"/>
    <property type="match status" value="1"/>
</dbReference>
<keyword evidence="2" id="KW-0808">Transferase</keyword>
<dbReference type="Proteomes" id="UP001147746">
    <property type="component" value="Unassembled WGS sequence"/>
</dbReference>
<dbReference type="GO" id="GO:0016301">
    <property type="term" value="F:kinase activity"/>
    <property type="evidence" value="ECO:0007669"/>
    <property type="project" value="UniProtKB-KW"/>
</dbReference>
<dbReference type="GO" id="GO:0017000">
    <property type="term" value="P:antibiotic biosynthetic process"/>
    <property type="evidence" value="ECO:0007669"/>
    <property type="project" value="UniProtKB-ARBA"/>
</dbReference>
<dbReference type="PANTHER" id="PTHR47668:SF1">
    <property type="entry name" value="DIENELACTONE HYDROLASE DOMAIN-CONTAINING PROTEIN-RELATED"/>
    <property type="match status" value="1"/>
</dbReference>
<dbReference type="Pfam" id="PF01633">
    <property type="entry name" value="Choline_kinase"/>
    <property type="match status" value="1"/>
</dbReference>
<dbReference type="EMBL" id="JAPZBO010000003">
    <property type="protein sequence ID" value="KAJ5320926.1"/>
    <property type="molecule type" value="Genomic_DNA"/>
</dbReference>
<reference evidence="2" key="2">
    <citation type="journal article" date="2023" name="IMA Fungus">
        <title>Comparative genomic study of the Penicillium genus elucidates a diverse pangenome and 15 lateral gene transfer events.</title>
        <authorList>
            <person name="Petersen C."/>
            <person name="Sorensen T."/>
            <person name="Nielsen M.R."/>
            <person name="Sondergaard T.E."/>
            <person name="Sorensen J.L."/>
            <person name="Fitzpatrick D.A."/>
            <person name="Frisvad J.C."/>
            <person name="Nielsen K.L."/>
        </authorList>
    </citation>
    <scope>NUCLEOTIDE SEQUENCE</scope>
    <source>
        <strain evidence="2">IBT 21472</strain>
    </source>
</reference>
<dbReference type="SUPFAM" id="SSF56112">
    <property type="entry name" value="Protein kinase-like (PK-like)"/>
    <property type="match status" value="1"/>
</dbReference>
<dbReference type="PANTHER" id="PTHR47668">
    <property type="entry name" value="DIENELACTONE HYDROLASE FAMILY PROTEIN (AFU_ORTHOLOGUE AFUA_6G01940)"/>
    <property type="match status" value="1"/>
</dbReference>
<dbReference type="GO" id="GO:0016787">
    <property type="term" value="F:hydrolase activity"/>
    <property type="evidence" value="ECO:0007669"/>
    <property type="project" value="InterPro"/>
</dbReference>
<reference evidence="2" key="1">
    <citation type="submission" date="2022-12" db="EMBL/GenBank/DDBJ databases">
        <authorList>
            <person name="Petersen C."/>
        </authorList>
    </citation>
    <scope>NUCLEOTIDE SEQUENCE</scope>
    <source>
        <strain evidence="2">IBT 21472</strain>
    </source>
</reference>
<dbReference type="Gene3D" id="3.90.1200.10">
    <property type="match status" value="1"/>
</dbReference>
<dbReference type="Gene3D" id="3.30.200.20">
    <property type="entry name" value="Phosphorylase Kinase, domain 1"/>
    <property type="match status" value="1"/>
</dbReference>
<dbReference type="SUPFAM" id="SSF53474">
    <property type="entry name" value="alpha/beta-Hydrolases"/>
    <property type="match status" value="1"/>
</dbReference>
<keyword evidence="2" id="KW-0418">Kinase</keyword>
<dbReference type="AlphaFoldDB" id="A0A9W9PZB0"/>
<gene>
    <name evidence="2" type="ORF">N7476_003928</name>
</gene>
<organism evidence="2 3">
    <name type="scientific">Penicillium atrosanguineum</name>
    <dbReference type="NCBI Taxonomy" id="1132637"/>
    <lineage>
        <taxon>Eukaryota</taxon>
        <taxon>Fungi</taxon>
        <taxon>Dikarya</taxon>
        <taxon>Ascomycota</taxon>
        <taxon>Pezizomycotina</taxon>
        <taxon>Eurotiomycetes</taxon>
        <taxon>Eurotiomycetidae</taxon>
        <taxon>Eurotiales</taxon>
        <taxon>Aspergillaceae</taxon>
        <taxon>Penicillium</taxon>
    </lineage>
</organism>
<accession>A0A9W9PZB0</accession>
<feature type="domain" description="Dienelactone hydrolase" evidence="1">
    <location>
        <begin position="22"/>
        <end position="238"/>
    </location>
</feature>
<name>A0A9W9PZB0_9EURO</name>
<sequence length="648" mass="73254">MTPVVSQGYTPKGAYQTIAGLNTYITGPRDAAAGIVDIYDIFGLSSQTLQGADLLATRLNAFVLMPDFFHGEAAQHDWLPIDTEEKKAALMDFMSTRADIAKNVDVVLGAVNEYRRQFPSVKSWGAFGLCWGGKVAVLASGPHTPFAATVQTHPGRMDKADAENLTIPHLVLASKDEPANAVQGYAEIIGNNGIGGMVETYGSMWHGWMGARANLEGEESLAEYIRGYAQTADFFEEYLKIGLDIEFRQGKSLQIGALTEKGLQYHASVSLTWKAKAVATVHEEMVTCTSVPVALSRDGPLTKAAIKDIVGIFVTNEWRIVDPETLFLKKNAGANQNYTIERPKTEGDADTGPRRVFLKFHGELDIIIEVFKHLAPNKHEEAQLCYDYGQSGLGAKVYGFFQTKDGTLGRVDEFLDARNLEPEDVEDAGTLEEKPNQVYYDIITRQFEKYHKMLKLKKLFHERGVTMDDLIDYDFASKIRRIADRLESIGGKKGWCIHDVPFMNVMVKNNPKQGESKIVLIDFEFVFRNYRAFDIGGHFMQKVFKWVDKDGKMASCRPYMEEEKRHFCEECVEQWKQETGDSDTGEQVFRESELAYLLAITWDIHNMLCYVEQEDNKDLLNCLELLAFNKLFEEFVYQYKRLELDIHE</sequence>
<dbReference type="OrthoDB" id="2147163at2759"/>
<evidence type="ECO:0000313" key="3">
    <source>
        <dbReference type="Proteomes" id="UP001147746"/>
    </source>
</evidence>
<keyword evidence="3" id="KW-1185">Reference proteome</keyword>
<dbReference type="InterPro" id="IPR002925">
    <property type="entry name" value="Dienelactn_hydro"/>
</dbReference>
<proteinExistence type="predicted"/>
<dbReference type="Pfam" id="PF01738">
    <property type="entry name" value="DLH"/>
    <property type="match status" value="1"/>
</dbReference>
<dbReference type="InterPro" id="IPR029058">
    <property type="entry name" value="AB_hydrolase_fold"/>
</dbReference>
<comment type="caution">
    <text evidence="2">The sequence shown here is derived from an EMBL/GenBank/DDBJ whole genome shotgun (WGS) entry which is preliminary data.</text>
</comment>
<protein>
    <submittedName>
        <fullName evidence="2">Choline/ethanolamine kinase</fullName>
    </submittedName>
</protein>
<evidence type="ECO:0000313" key="2">
    <source>
        <dbReference type="EMBL" id="KAJ5320926.1"/>
    </source>
</evidence>
<evidence type="ECO:0000259" key="1">
    <source>
        <dbReference type="Pfam" id="PF01738"/>
    </source>
</evidence>
<dbReference type="GO" id="GO:0072330">
    <property type="term" value="P:monocarboxylic acid biosynthetic process"/>
    <property type="evidence" value="ECO:0007669"/>
    <property type="project" value="UniProtKB-ARBA"/>
</dbReference>